<accession>A0A2K8UJ55</accession>
<dbReference type="GO" id="GO:0046872">
    <property type="term" value="F:metal ion binding"/>
    <property type="evidence" value="ECO:0007669"/>
    <property type="project" value="UniProtKB-KW"/>
</dbReference>
<dbReference type="Pfam" id="PF01292">
    <property type="entry name" value="Ni_hydr_CYTB"/>
    <property type="match status" value="1"/>
</dbReference>
<feature type="domain" description="Cytochrome b561 bacterial/Ni-hydrogenase" evidence="14">
    <location>
        <begin position="6"/>
        <end position="181"/>
    </location>
</feature>
<dbReference type="PANTHER" id="PTHR30529">
    <property type="entry name" value="CYTOCHROME B561"/>
    <property type="match status" value="1"/>
</dbReference>
<comment type="subcellular location">
    <subcellularLocation>
        <location evidence="2">Cell membrane</location>
        <topology evidence="2">Multi-pass membrane protein</topology>
    </subcellularLocation>
</comment>
<organism evidence="15 16">
    <name type="scientific">Candidatus Thiodictyon syntrophicum</name>
    <dbReference type="NCBI Taxonomy" id="1166950"/>
    <lineage>
        <taxon>Bacteria</taxon>
        <taxon>Pseudomonadati</taxon>
        <taxon>Pseudomonadota</taxon>
        <taxon>Gammaproteobacteria</taxon>
        <taxon>Chromatiales</taxon>
        <taxon>Chromatiaceae</taxon>
        <taxon>Thiodictyon</taxon>
    </lineage>
</organism>
<keyword evidence="6 13" id="KW-0812">Transmembrane</keyword>
<evidence type="ECO:0000256" key="10">
    <source>
        <dbReference type="ARBA" id="ARBA00023004"/>
    </source>
</evidence>
<evidence type="ECO:0000256" key="7">
    <source>
        <dbReference type="ARBA" id="ARBA00022723"/>
    </source>
</evidence>
<dbReference type="RefSeq" id="WP_100922850.1">
    <property type="nucleotide sequence ID" value="NZ_CP020371.1"/>
</dbReference>
<dbReference type="GO" id="GO:0005886">
    <property type="term" value="C:plasma membrane"/>
    <property type="evidence" value="ECO:0007669"/>
    <property type="project" value="UniProtKB-SubCell"/>
</dbReference>
<evidence type="ECO:0000259" key="14">
    <source>
        <dbReference type="Pfam" id="PF01292"/>
    </source>
</evidence>
<evidence type="ECO:0000313" key="16">
    <source>
        <dbReference type="Proteomes" id="UP000232638"/>
    </source>
</evidence>
<feature type="transmembrane region" description="Helical" evidence="13">
    <location>
        <begin position="54"/>
        <end position="73"/>
    </location>
</feature>
<dbReference type="OrthoDB" id="1247465at2"/>
<evidence type="ECO:0000256" key="12">
    <source>
        <dbReference type="ARBA" id="ARBA00037975"/>
    </source>
</evidence>
<protein>
    <submittedName>
        <fullName evidence="15">Cytochrome B</fullName>
    </submittedName>
</protein>
<dbReference type="GO" id="GO:0022904">
    <property type="term" value="P:respiratory electron transport chain"/>
    <property type="evidence" value="ECO:0007669"/>
    <property type="project" value="InterPro"/>
</dbReference>
<dbReference type="InterPro" id="IPR011577">
    <property type="entry name" value="Cyt_b561_bac/Ni-Hgenase"/>
</dbReference>
<evidence type="ECO:0000256" key="13">
    <source>
        <dbReference type="SAM" id="Phobius"/>
    </source>
</evidence>
<dbReference type="AlphaFoldDB" id="A0A2K8UJ55"/>
<evidence type="ECO:0000256" key="3">
    <source>
        <dbReference type="ARBA" id="ARBA00022448"/>
    </source>
</evidence>
<evidence type="ECO:0000256" key="2">
    <source>
        <dbReference type="ARBA" id="ARBA00004651"/>
    </source>
</evidence>
<keyword evidence="15" id="KW-0614">Plasmid</keyword>
<keyword evidence="5" id="KW-0349">Heme</keyword>
<dbReference type="GO" id="GO:0009055">
    <property type="term" value="F:electron transfer activity"/>
    <property type="evidence" value="ECO:0007669"/>
    <property type="project" value="InterPro"/>
</dbReference>
<keyword evidence="8" id="KW-0249">Electron transport</keyword>
<evidence type="ECO:0000256" key="6">
    <source>
        <dbReference type="ARBA" id="ARBA00022692"/>
    </source>
</evidence>
<keyword evidence="7" id="KW-0479">Metal-binding</keyword>
<gene>
    <name evidence="15" type="ORF">THSYN_30320</name>
</gene>
<evidence type="ECO:0000256" key="8">
    <source>
        <dbReference type="ARBA" id="ARBA00022982"/>
    </source>
</evidence>
<evidence type="ECO:0000256" key="9">
    <source>
        <dbReference type="ARBA" id="ARBA00022989"/>
    </source>
</evidence>
<keyword evidence="3" id="KW-0813">Transport</keyword>
<dbReference type="PANTHER" id="PTHR30529:SF1">
    <property type="entry name" value="CYTOCHROME B561 HOMOLOG 2"/>
    <property type="match status" value="1"/>
</dbReference>
<keyword evidence="10" id="KW-0408">Iron</keyword>
<dbReference type="GO" id="GO:0020037">
    <property type="term" value="F:heme binding"/>
    <property type="evidence" value="ECO:0007669"/>
    <property type="project" value="TreeGrafter"/>
</dbReference>
<geneLocation type="plasmid" evidence="16">
    <name>pts417</name>
</geneLocation>
<name>A0A2K8UJ55_9GAMM</name>
<comment type="similarity">
    <text evidence="12">Belongs to the cytochrome b561 family.</text>
</comment>
<keyword evidence="9 13" id="KW-1133">Transmembrane helix</keyword>
<evidence type="ECO:0000256" key="1">
    <source>
        <dbReference type="ARBA" id="ARBA00001970"/>
    </source>
</evidence>
<keyword evidence="16" id="KW-1185">Reference proteome</keyword>
<keyword evidence="11 13" id="KW-0472">Membrane</keyword>
<dbReference type="Gene3D" id="1.20.950.20">
    <property type="entry name" value="Transmembrane di-heme cytochromes, Chain C"/>
    <property type="match status" value="1"/>
</dbReference>
<evidence type="ECO:0000256" key="4">
    <source>
        <dbReference type="ARBA" id="ARBA00022475"/>
    </source>
</evidence>
<sequence>MIETDRYPLVQRLLHWLIVILVLGVLAIGMTLGFLGFDGVKETFGGAATNALYAYHKTFGVMILALMILRLGLRVSLGAPPYRPPLATSEHVASRVVHGLFYVALVAMPVIGWLATAAGGYPVQFFGWTLPGLIGKDQAQSETLFFVHGVVGWAILGLIVLHVAGALRHWLVKRDRVMARMSLFG</sequence>
<dbReference type="Proteomes" id="UP000232638">
    <property type="component" value="Plasmid pTs417"/>
</dbReference>
<evidence type="ECO:0000256" key="11">
    <source>
        <dbReference type="ARBA" id="ARBA00023136"/>
    </source>
</evidence>
<evidence type="ECO:0000256" key="5">
    <source>
        <dbReference type="ARBA" id="ARBA00022617"/>
    </source>
</evidence>
<feature type="transmembrane region" description="Helical" evidence="13">
    <location>
        <begin position="100"/>
        <end position="123"/>
    </location>
</feature>
<comment type="cofactor">
    <cofactor evidence="1">
        <name>heme b</name>
        <dbReference type="ChEBI" id="CHEBI:60344"/>
    </cofactor>
</comment>
<dbReference type="SUPFAM" id="SSF81342">
    <property type="entry name" value="Transmembrane di-heme cytochromes"/>
    <property type="match status" value="1"/>
</dbReference>
<keyword evidence="4" id="KW-1003">Cell membrane</keyword>
<dbReference type="InterPro" id="IPR016174">
    <property type="entry name" value="Di-haem_cyt_TM"/>
</dbReference>
<dbReference type="EMBL" id="CP020371">
    <property type="protein sequence ID" value="AUB85211.1"/>
    <property type="molecule type" value="Genomic_DNA"/>
</dbReference>
<dbReference type="KEGG" id="tsy:THSYN_30320"/>
<reference evidence="15 16" key="1">
    <citation type="submission" date="2017-03" db="EMBL/GenBank/DDBJ databases">
        <title>Complete genome sequence of Candidatus 'Thiodictyon syntrophicum' sp. nov. strain Cad16T, a photolithoautotroph purple sulfur bacterium isolated from an alpine meromictic lake.</title>
        <authorList>
            <person name="Luedin S.M."/>
            <person name="Pothier J.F."/>
            <person name="Danza F."/>
            <person name="Storelli N."/>
            <person name="Wittwer M."/>
            <person name="Tonolla M."/>
        </authorList>
    </citation>
    <scope>NUCLEOTIDE SEQUENCE [LARGE SCALE GENOMIC DNA]</scope>
    <source>
        <strain evidence="15 16">Cad16T</strain>
        <plasmid evidence="16">Plasmid pts417</plasmid>
    </source>
</reference>
<dbReference type="InterPro" id="IPR052168">
    <property type="entry name" value="Cytochrome_b561_oxidase"/>
</dbReference>
<feature type="transmembrane region" description="Helical" evidence="13">
    <location>
        <begin position="12"/>
        <end position="34"/>
    </location>
</feature>
<proteinExistence type="inferred from homology"/>
<evidence type="ECO:0000313" key="15">
    <source>
        <dbReference type="EMBL" id="AUB85211.1"/>
    </source>
</evidence>
<feature type="transmembrane region" description="Helical" evidence="13">
    <location>
        <begin position="143"/>
        <end position="171"/>
    </location>
</feature>